<feature type="region of interest" description="Disordered" evidence="1">
    <location>
        <begin position="50"/>
        <end position="95"/>
    </location>
</feature>
<keyword evidence="4" id="KW-1185">Reference proteome</keyword>
<dbReference type="PROSITE" id="PS50181">
    <property type="entry name" value="FBOX"/>
    <property type="match status" value="1"/>
</dbReference>
<evidence type="ECO:0000313" key="3">
    <source>
        <dbReference type="EMBL" id="KAK6353520.1"/>
    </source>
</evidence>
<name>A0AAV9V1V5_9PEZI</name>
<organism evidence="3 4">
    <name type="scientific">Orbilia brochopaga</name>
    <dbReference type="NCBI Taxonomy" id="3140254"/>
    <lineage>
        <taxon>Eukaryota</taxon>
        <taxon>Fungi</taxon>
        <taxon>Dikarya</taxon>
        <taxon>Ascomycota</taxon>
        <taxon>Pezizomycotina</taxon>
        <taxon>Orbiliomycetes</taxon>
        <taxon>Orbiliales</taxon>
        <taxon>Orbiliaceae</taxon>
        <taxon>Orbilia</taxon>
    </lineage>
</organism>
<protein>
    <recommendedName>
        <fullName evidence="2">F-box domain-containing protein</fullName>
    </recommendedName>
</protein>
<proteinExistence type="predicted"/>
<dbReference type="InterPro" id="IPR001810">
    <property type="entry name" value="F-box_dom"/>
</dbReference>
<comment type="caution">
    <text evidence="3">The sequence shown here is derived from an EMBL/GenBank/DDBJ whole genome shotgun (WGS) entry which is preliminary data.</text>
</comment>
<evidence type="ECO:0000256" key="1">
    <source>
        <dbReference type="SAM" id="MobiDB-lite"/>
    </source>
</evidence>
<feature type="domain" description="F-box" evidence="2">
    <location>
        <begin position="1"/>
        <end position="44"/>
    </location>
</feature>
<accession>A0AAV9V1V5</accession>
<evidence type="ECO:0000259" key="2">
    <source>
        <dbReference type="PROSITE" id="PS50181"/>
    </source>
</evidence>
<evidence type="ECO:0000313" key="4">
    <source>
        <dbReference type="Proteomes" id="UP001375240"/>
    </source>
</evidence>
<dbReference type="Proteomes" id="UP001375240">
    <property type="component" value="Unassembled WGS sequence"/>
</dbReference>
<dbReference type="AlphaFoldDB" id="A0AAV9V1V5"/>
<reference evidence="3 4" key="1">
    <citation type="submission" date="2019-10" db="EMBL/GenBank/DDBJ databases">
        <authorList>
            <person name="Palmer J.M."/>
        </authorList>
    </citation>
    <scope>NUCLEOTIDE SEQUENCE [LARGE SCALE GENOMIC DNA]</scope>
    <source>
        <strain evidence="3 4">TWF696</strain>
    </source>
</reference>
<dbReference type="EMBL" id="JAVHNQ010000003">
    <property type="protein sequence ID" value="KAK6353520.1"/>
    <property type="molecule type" value="Genomic_DNA"/>
</dbReference>
<sequence>MDTLPTELLRRVAGYTSCSTHQSLSRVSRRIRAAVIDWAVYKAIVDNDAAEHHESNSESHNTEDTDVRESEATTENDHSDGGGQTDRQRVDPPEENKYGLWKWNPIASDIPTAICARYAWADHQARNLPPFERFTDENYIKQFIQWAGVLVARRHPFIAALSTRYLRGRSFSLDDYPATPTTLYTISFCRSAALLSAATTPYDTSLLRISPRTRVAADDPSLSIWWSGITTALHRADVFENNGMHRPFEGTSVPRTSHAIDSSFAPPAPENWMVERVLSAFSLHEVCVRTIGVIGYRVRGLMTCHGGGNPFANRFIGGPAWGDSGPDPRMIKPPPTAYEIPFASFMELPDPYADDAAAAFVWCHLRTMTTRTFIEDGPWMGVYTYRGMHEVDPLMVDVKFRVVDVPASSDDGGNSNSDVLDIAATGLDGIGDFTLYGRIYRATGKVVIKKTYSWEAQNGQTWDWLAFMTPFGIVGRWGDRFFGGYIWLWKEDWYGDT</sequence>
<gene>
    <name evidence="3" type="ORF">TWF696_005483</name>
</gene>